<sequence>MSINLRDITNENWLECIFLTTNKEDKHFVCEEFVASNALSLAQSKIQKGWSTKAIYSDETMVGFTMYGYCEQHHFFEVCRLMIDHKYQGNGYGKTALLYVIEEMRKDVNCNEIFLSFEPNNIVAKQLYESIGFEDTGRIVEGECLYKLPVKRMNSSVMIDNCRRWEL</sequence>
<gene>
    <name evidence="1" type="ORF">M3215_03175</name>
</gene>
<accession>A0ACC6A3K2</accession>
<comment type="caution">
    <text evidence="1">The sequence shown here is derived from an EMBL/GenBank/DDBJ whole genome shotgun (WGS) entry which is preliminary data.</text>
</comment>
<reference evidence="1" key="1">
    <citation type="submission" date="2022-05" db="EMBL/GenBank/DDBJ databases">
        <title>Comparative Genomics of Spacecraft Associated Microbes.</title>
        <authorList>
            <person name="Tran M.T."/>
            <person name="Wright A."/>
            <person name="Seuylemezian A."/>
            <person name="Eisen J."/>
            <person name="Coil D."/>
        </authorList>
    </citation>
    <scope>NUCLEOTIDE SEQUENCE</scope>
    <source>
        <strain evidence="1">FAIRING 10M-2.2</strain>
    </source>
</reference>
<evidence type="ECO:0000313" key="1">
    <source>
        <dbReference type="EMBL" id="MCM3734844.1"/>
    </source>
</evidence>
<protein>
    <submittedName>
        <fullName evidence="1">GNAT family N-acetyltransferase</fullName>
    </submittedName>
</protein>
<dbReference type="Proteomes" id="UP001202289">
    <property type="component" value="Unassembled WGS sequence"/>
</dbReference>
<proteinExistence type="predicted"/>
<organism evidence="1 2">
    <name type="scientific">Bacillus cytotoxicus</name>
    <dbReference type="NCBI Taxonomy" id="580165"/>
    <lineage>
        <taxon>Bacteria</taxon>
        <taxon>Bacillati</taxon>
        <taxon>Bacillota</taxon>
        <taxon>Bacilli</taxon>
        <taxon>Bacillales</taxon>
        <taxon>Bacillaceae</taxon>
        <taxon>Bacillus</taxon>
        <taxon>Bacillus cereus group</taxon>
    </lineage>
</organism>
<dbReference type="EMBL" id="JAMBOP010000002">
    <property type="protein sequence ID" value="MCM3734844.1"/>
    <property type="molecule type" value="Genomic_DNA"/>
</dbReference>
<name>A0ACC6A3K2_9BACI</name>
<keyword evidence="2" id="KW-1185">Reference proteome</keyword>
<evidence type="ECO:0000313" key="2">
    <source>
        <dbReference type="Proteomes" id="UP001202289"/>
    </source>
</evidence>